<dbReference type="Proteomes" id="UP000198548">
    <property type="component" value="Unassembled WGS sequence"/>
</dbReference>
<dbReference type="RefSeq" id="WP_091489814.1">
    <property type="nucleotide sequence ID" value="NZ_BJUX01000039.1"/>
</dbReference>
<name>A0A1H7X2E7_9LACT</name>
<keyword evidence="1" id="KW-0812">Transmembrane</keyword>
<reference evidence="3 4" key="1">
    <citation type="submission" date="2016-10" db="EMBL/GenBank/DDBJ databases">
        <authorList>
            <person name="de Groot N.N."/>
        </authorList>
    </citation>
    <scope>NUCLEOTIDE SEQUENCE [LARGE SCALE GENOMIC DNA]</scope>
    <source>
        <strain evidence="3 4">DSM 19182</strain>
    </source>
</reference>
<organism evidence="3 4">
    <name type="scientific">Alkalibacterium putridalgicola</name>
    <dbReference type="NCBI Taxonomy" id="426703"/>
    <lineage>
        <taxon>Bacteria</taxon>
        <taxon>Bacillati</taxon>
        <taxon>Bacillota</taxon>
        <taxon>Bacilli</taxon>
        <taxon>Lactobacillales</taxon>
        <taxon>Carnobacteriaceae</taxon>
        <taxon>Alkalibacterium</taxon>
    </lineage>
</organism>
<evidence type="ECO:0000256" key="1">
    <source>
        <dbReference type="SAM" id="Phobius"/>
    </source>
</evidence>
<feature type="transmembrane region" description="Helical" evidence="1">
    <location>
        <begin position="32"/>
        <end position="49"/>
    </location>
</feature>
<evidence type="ECO:0000313" key="2">
    <source>
        <dbReference type="EMBL" id="GEK90228.1"/>
    </source>
</evidence>
<dbReference type="AlphaFoldDB" id="A0A1H7X2E7"/>
<reference evidence="2 5" key="2">
    <citation type="submission" date="2019-07" db="EMBL/GenBank/DDBJ databases">
        <title>Whole genome shotgun sequence of Alkalibacterium putridalgicola NBRC 103243.</title>
        <authorList>
            <person name="Hosoyama A."/>
            <person name="Uohara A."/>
            <person name="Ohji S."/>
            <person name="Ichikawa N."/>
        </authorList>
    </citation>
    <scope>NUCLEOTIDE SEQUENCE [LARGE SCALE GENOMIC DNA]</scope>
    <source>
        <strain evidence="2 5">NBRC 103243</strain>
    </source>
</reference>
<protein>
    <submittedName>
        <fullName evidence="3">Uncharacterized protein</fullName>
    </submittedName>
</protein>
<evidence type="ECO:0000313" key="4">
    <source>
        <dbReference type="Proteomes" id="UP000198548"/>
    </source>
</evidence>
<keyword evidence="1" id="KW-0472">Membrane</keyword>
<keyword evidence="5" id="KW-1185">Reference proteome</keyword>
<evidence type="ECO:0000313" key="3">
    <source>
        <dbReference type="EMBL" id="SEM27933.1"/>
    </source>
</evidence>
<gene>
    <name evidence="2" type="ORF">APU01nite_22670</name>
    <name evidence="3" type="ORF">SAMN04488100_1446</name>
</gene>
<dbReference type="Proteomes" id="UP000321425">
    <property type="component" value="Unassembled WGS sequence"/>
</dbReference>
<accession>A0A1H7X2E7</accession>
<keyword evidence="1" id="KW-1133">Transmembrane helix</keyword>
<proteinExistence type="predicted"/>
<dbReference type="EMBL" id="FOBL01000044">
    <property type="protein sequence ID" value="SEM27933.1"/>
    <property type="molecule type" value="Genomic_DNA"/>
</dbReference>
<dbReference type="EMBL" id="BJUX01000039">
    <property type="protein sequence ID" value="GEK90228.1"/>
    <property type="molecule type" value="Genomic_DNA"/>
</dbReference>
<dbReference type="STRING" id="426703.SAMN04488100_1446"/>
<sequence>MSKKRLTYFAIMLLLLIANLYLVFTFLRGNSLAIIFVSLAIAYLSDKVAKWSVVKIYGNDSERAK</sequence>
<feature type="transmembrane region" description="Helical" evidence="1">
    <location>
        <begin position="7"/>
        <end position="26"/>
    </location>
</feature>
<evidence type="ECO:0000313" key="5">
    <source>
        <dbReference type="Proteomes" id="UP000321425"/>
    </source>
</evidence>